<feature type="transmembrane region" description="Helical" evidence="7">
    <location>
        <begin position="123"/>
        <end position="141"/>
    </location>
</feature>
<feature type="transmembrane region" description="Helical" evidence="7">
    <location>
        <begin position="216"/>
        <end position="238"/>
    </location>
</feature>
<feature type="transmembrane region" description="Helical" evidence="7">
    <location>
        <begin position="147"/>
        <end position="171"/>
    </location>
</feature>
<evidence type="ECO:0000256" key="5">
    <source>
        <dbReference type="ARBA" id="ARBA00023136"/>
    </source>
</evidence>
<dbReference type="Proteomes" id="UP000235371">
    <property type="component" value="Unassembled WGS sequence"/>
</dbReference>
<evidence type="ECO:0000256" key="3">
    <source>
        <dbReference type="ARBA" id="ARBA00022692"/>
    </source>
</evidence>
<feature type="transmembrane region" description="Helical" evidence="7">
    <location>
        <begin position="350"/>
        <end position="366"/>
    </location>
</feature>
<dbReference type="OrthoDB" id="310895at2759"/>
<dbReference type="PANTHER" id="PTHR43791">
    <property type="entry name" value="PERMEASE-RELATED"/>
    <property type="match status" value="1"/>
</dbReference>
<dbReference type="InParanoid" id="A0A2J6T8N4"/>
<dbReference type="PROSITE" id="PS50850">
    <property type="entry name" value="MFS"/>
    <property type="match status" value="1"/>
</dbReference>
<keyword evidence="10" id="KW-1185">Reference proteome</keyword>
<dbReference type="FunFam" id="1.20.1250.20:FF:000057">
    <property type="entry name" value="MFS general substrate transporter"/>
    <property type="match status" value="1"/>
</dbReference>
<dbReference type="InterPro" id="IPR036259">
    <property type="entry name" value="MFS_trans_sf"/>
</dbReference>
<dbReference type="AlphaFoldDB" id="A0A2J6T8N4"/>
<organism evidence="9 10">
    <name type="scientific">Hyaloscypha bicolor E</name>
    <dbReference type="NCBI Taxonomy" id="1095630"/>
    <lineage>
        <taxon>Eukaryota</taxon>
        <taxon>Fungi</taxon>
        <taxon>Dikarya</taxon>
        <taxon>Ascomycota</taxon>
        <taxon>Pezizomycotina</taxon>
        <taxon>Leotiomycetes</taxon>
        <taxon>Helotiales</taxon>
        <taxon>Hyaloscyphaceae</taxon>
        <taxon>Hyaloscypha</taxon>
        <taxon>Hyaloscypha bicolor</taxon>
    </lineage>
</organism>
<dbReference type="PANTHER" id="PTHR43791:SF52">
    <property type="entry name" value="TRANSPORTER, PUTATIVE (AFU_ORTHOLOGUE AFUA_1G11820)-RELATED"/>
    <property type="match status" value="1"/>
</dbReference>
<dbReference type="Gene3D" id="1.20.1250.20">
    <property type="entry name" value="MFS general substrate transporter like domains"/>
    <property type="match status" value="2"/>
</dbReference>
<evidence type="ECO:0000256" key="2">
    <source>
        <dbReference type="ARBA" id="ARBA00022448"/>
    </source>
</evidence>
<dbReference type="GeneID" id="36592938"/>
<keyword evidence="3 7" id="KW-0812">Transmembrane</keyword>
<evidence type="ECO:0000259" key="8">
    <source>
        <dbReference type="PROSITE" id="PS50850"/>
    </source>
</evidence>
<evidence type="ECO:0000313" key="9">
    <source>
        <dbReference type="EMBL" id="PMD59384.1"/>
    </source>
</evidence>
<dbReference type="EMBL" id="KZ613816">
    <property type="protein sequence ID" value="PMD59384.1"/>
    <property type="molecule type" value="Genomic_DNA"/>
</dbReference>
<feature type="transmembrane region" description="Helical" evidence="7">
    <location>
        <begin position="378"/>
        <end position="399"/>
    </location>
</feature>
<reference evidence="9 10" key="1">
    <citation type="submission" date="2016-04" db="EMBL/GenBank/DDBJ databases">
        <title>A degradative enzymes factory behind the ericoid mycorrhizal symbiosis.</title>
        <authorList>
            <consortium name="DOE Joint Genome Institute"/>
            <person name="Martino E."/>
            <person name="Morin E."/>
            <person name="Grelet G."/>
            <person name="Kuo A."/>
            <person name="Kohler A."/>
            <person name="Daghino S."/>
            <person name="Barry K."/>
            <person name="Choi C."/>
            <person name="Cichocki N."/>
            <person name="Clum A."/>
            <person name="Copeland A."/>
            <person name="Hainaut M."/>
            <person name="Haridas S."/>
            <person name="Labutti K."/>
            <person name="Lindquist E."/>
            <person name="Lipzen A."/>
            <person name="Khouja H.-R."/>
            <person name="Murat C."/>
            <person name="Ohm R."/>
            <person name="Olson A."/>
            <person name="Spatafora J."/>
            <person name="Veneault-Fourrey C."/>
            <person name="Henrissat B."/>
            <person name="Grigoriev I."/>
            <person name="Martin F."/>
            <person name="Perotto S."/>
        </authorList>
    </citation>
    <scope>NUCLEOTIDE SEQUENCE [LARGE SCALE GENOMIC DNA]</scope>
    <source>
        <strain evidence="9 10">E</strain>
    </source>
</reference>
<feature type="transmembrane region" description="Helical" evidence="7">
    <location>
        <begin position="183"/>
        <end position="204"/>
    </location>
</feature>
<protein>
    <submittedName>
        <fullName evidence="9">MFS general substrate transporter</fullName>
    </submittedName>
</protein>
<keyword evidence="2" id="KW-0813">Transport</keyword>
<sequence length="501" mass="55291">MDDTNTKVPNSPQASEEFEEKGNQANTSATEDQDERFNVDEAMDKTINWKCDFKLLPPLICLFMITFIDRTNIANAKIEGMTVDLRMKGNDYNTSLWILNIPYICLAVPSNMLMKKGFVKPSVYLSGIMFCWALCTIGLGCTKTFKGILACRFLMGVFESGFAPGCAYLISRYYKRRDFSIRYAVFFSAAVLAGAFGGFLAYAIELMDKVGGYAGWRWIFIIEGCITILGVGIALLCIPSYPEDSTFLKPEEKQYLLAMLKKDAGKSRPNHYSSLVIKECLLDPKILLGTLAYFGADNAASSIVSFQPTILKSLGYSNAQAQVHTIPVYIVAFCVLLICAYLSGRLGRRYIFLIFGAAIGIVGWSIELAQVKAVSARYFGMFAITASAYIQMPILVVWLSNNMGGNAKAAFATGFMIGFGNCGNLVSSNVFITDETPRFKTGFGTGLGLNILGVVASTTLELYCWMANRRRDAGKDNAKLDNSSEVLRDLGDLHPDFRYIL</sequence>
<dbReference type="InterPro" id="IPR011701">
    <property type="entry name" value="MFS"/>
</dbReference>
<dbReference type="RefSeq" id="XP_024736288.1">
    <property type="nucleotide sequence ID" value="XM_024884861.1"/>
</dbReference>
<evidence type="ECO:0000313" key="10">
    <source>
        <dbReference type="Proteomes" id="UP000235371"/>
    </source>
</evidence>
<dbReference type="FunFam" id="1.20.1250.20:FF:000013">
    <property type="entry name" value="MFS general substrate transporter"/>
    <property type="match status" value="1"/>
</dbReference>
<dbReference type="GO" id="GO:0022857">
    <property type="term" value="F:transmembrane transporter activity"/>
    <property type="evidence" value="ECO:0007669"/>
    <property type="project" value="InterPro"/>
</dbReference>
<gene>
    <name evidence="9" type="ORF">K444DRAFT_643457</name>
</gene>
<feature type="transmembrane region" description="Helical" evidence="7">
    <location>
        <begin position="444"/>
        <end position="465"/>
    </location>
</feature>
<comment type="subcellular location">
    <subcellularLocation>
        <location evidence="1">Membrane</location>
        <topology evidence="1">Multi-pass membrane protein</topology>
    </subcellularLocation>
</comment>
<name>A0A2J6T8N4_9HELO</name>
<proteinExistence type="predicted"/>
<feature type="transmembrane region" description="Helical" evidence="7">
    <location>
        <begin position="94"/>
        <end position="114"/>
    </location>
</feature>
<evidence type="ECO:0000256" key="6">
    <source>
        <dbReference type="SAM" id="MobiDB-lite"/>
    </source>
</evidence>
<accession>A0A2J6T8N4</accession>
<dbReference type="InterPro" id="IPR020846">
    <property type="entry name" value="MFS_dom"/>
</dbReference>
<feature type="region of interest" description="Disordered" evidence="6">
    <location>
        <begin position="1"/>
        <end position="36"/>
    </location>
</feature>
<keyword evidence="5 7" id="KW-0472">Membrane</keyword>
<keyword evidence="4 7" id="KW-1133">Transmembrane helix</keyword>
<feature type="domain" description="Major facilitator superfamily (MFS) profile" evidence="8">
    <location>
        <begin position="55"/>
        <end position="471"/>
    </location>
</feature>
<dbReference type="Pfam" id="PF07690">
    <property type="entry name" value="MFS_1"/>
    <property type="match status" value="1"/>
</dbReference>
<evidence type="ECO:0000256" key="4">
    <source>
        <dbReference type="ARBA" id="ARBA00022989"/>
    </source>
</evidence>
<feature type="compositionally biased region" description="Polar residues" evidence="6">
    <location>
        <begin position="1"/>
        <end position="14"/>
    </location>
</feature>
<dbReference type="GO" id="GO:0016020">
    <property type="term" value="C:membrane"/>
    <property type="evidence" value="ECO:0007669"/>
    <property type="project" value="UniProtKB-SubCell"/>
</dbReference>
<evidence type="ECO:0000256" key="1">
    <source>
        <dbReference type="ARBA" id="ARBA00004141"/>
    </source>
</evidence>
<evidence type="ECO:0000256" key="7">
    <source>
        <dbReference type="SAM" id="Phobius"/>
    </source>
</evidence>
<feature type="transmembrane region" description="Helical" evidence="7">
    <location>
        <begin position="326"/>
        <end position="343"/>
    </location>
</feature>
<dbReference type="SUPFAM" id="SSF103473">
    <property type="entry name" value="MFS general substrate transporter"/>
    <property type="match status" value="1"/>
</dbReference>
<feature type="transmembrane region" description="Helical" evidence="7">
    <location>
        <begin position="411"/>
        <end position="432"/>
    </location>
</feature>